<dbReference type="EMBL" id="CAMXCT020000247">
    <property type="protein sequence ID" value="CAL1129520.1"/>
    <property type="molecule type" value="Genomic_DNA"/>
</dbReference>
<name>A0A9P1FIT8_9DINO</name>
<protein>
    <submittedName>
        <fullName evidence="2">Uncharacterized protein</fullName>
    </submittedName>
</protein>
<gene>
    <name evidence="2" type="ORF">C1SCF055_LOCUS4398</name>
</gene>
<dbReference type="Proteomes" id="UP001152797">
    <property type="component" value="Unassembled WGS sequence"/>
</dbReference>
<reference evidence="3" key="2">
    <citation type="submission" date="2024-04" db="EMBL/GenBank/DDBJ databases">
        <authorList>
            <person name="Chen Y."/>
            <person name="Shah S."/>
            <person name="Dougan E. K."/>
            <person name="Thang M."/>
            <person name="Chan C."/>
        </authorList>
    </citation>
    <scope>NUCLEOTIDE SEQUENCE [LARGE SCALE GENOMIC DNA]</scope>
</reference>
<organism evidence="2">
    <name type="scientific">Cladocopium goreaui</name>
    <dbReference type="NCBI Taxonomy" id="2562237"/>
    <lineage>
        <taxon>Eukaryota</taxon>
        <taxon>Sar</taxon>
        <taxon>Alveolata</taxon>
        <taxon>Dinophyceae</taxon>
        <taxon>Suessiales</taxon>
        <taxon>Symbiodiniaceae</taxon>
        <taxon>Cladocopium</taxon>
    </lineage>
</organism>
<sequence length="129" mass="14541">MAVDPPSDFHGLVPEPAPCRASRASRASRARRRAVVPLDIDAHGKVMTRVKGQRTSEEPNKVKSKRRPYLMNLCELRLESFLRTHGFSDAHEGKMTGCLFKDLVYPIHVAAELGAAWRLVFFANARKDR</sequence>
<feature type="region of interest" description="Disordered" evidence="1">
    <location>
        <begin position="1"/>
        <end position="30"/>
    </location>
</feature>
<evidence type="ECO:0000313" key="4">
    <source>
        <dbReference type="Proteomes" id="UP001152797"/>
    </source>
</evidence>
<evidence type="ECO:0000313" key="2">
    <source>
        <dbReference type="EMBL" id="CAI3976145.1"/>
    </source>
</evidence>
<accession>A0A9P1FIT8</accession>
<comment type="caution">
    <text evidence="2">The sequence shown here is derived from an EMBL/GenBank/DDBJ whole genome shotgun (WGS) entry which is preliminary data.</text>
</comment>
<keyword evidence="4" id="KW-1185">Reference proteome</keyword>
<dbReference type="EMBL" id="CAMXCT010000247">
    <property type="protein sequence ID" value="CAI3976145.1"/>
    <property type="molecule type" value="Genomic_DNA"/>
</dbReference>
<reference evidence="2" key="1">
    <citation type="submission" date="2022-10" db="EMBL/GenBank/DDBJ databases">
        <authorList>
            <person name="Chen Y."/>
            <person name="Dougan E. K."/>
            <person name="Chan C."/>
            <person name="Rhodes N."/>
            <person name="Thang M."/>
        </authorList>
    </citation>
    <scope>NUCLEOTIDE SEQUENCE</scope>
</reference>
<evidence type="ECO:0000256" key="1">
    <source>
        <dbReference type="SAM" id="MobiDB-lite"/>
    </source>
</evidence>
<proteinExistence type="predicted"/>
<evidence type="ECO:0000313" key="3">
    <source>
        <dbReference type="EMBL" id="CAL1129520.1"/>
    </source>
</evidence>
<dbReference type="EMBL" id="CAMXCT030000247">
    <property type="protein sequence ID" value="CAL4763457.1"/>
    <property type="molecule type" value="Genomic_DNA"/>
</dbReference>
<dbReference type="AlphaFoldDB" id="A0A9P1FIT8"/>